<dbReference type="Proteomes" id="UP000663832">
    <property type="component" value="Unassembled WGS sequence"/>
</dbReference>
<dbReference type="EMBL" id="CAJNOM010000022">
    <property type="protein sequence ID" value="CAF0824633.1"/>
    <property type="molecule type" value="Genomic_DNA"/>
</dbReference>
<evidence type="ECO:0000313" key="5">
    <source>
        <dbReference type="Proteomes" id="UP000663877"/>
    </source>
</evidence>
<protein>
    <submittedName>
        <fullName evidence="1">Uncharacterized protein</fullName>
    </submittedName>
</protein>
<dbReference type="EMBL" id="CAJNOM010000097">
    <property type="protein sequence ID" value="CAF1039669.1"/>
    <property type="molecule type" value="Genomic_DNA"/>
</dbReference>
<evidence type="ECO:0000313" key="2">
    <source>
        <dbReference type="EMBL" id="CAF0824633.1"/>
    </source>
</evidence>
<reference evidence="1" key="1">
    <citation type="submission" date="2021-02" db="EMBL/GenBank/DDBJ databases">
        <authorList>
            <person name="Nowell W R."/>
        </authorList>
    </citation>
    <scope>NUCLEOTIDE SEQUENCE</scope>
</reference>
<comment type="caution">
    <text evidence="1">The sequence shown here is derived from an EMBL/GenBank/DDBJ whole genome shotgun (WGS) entry which is preliminary data.</text>
</comment>
<proteinExistence type="predicted"/>
<sequence length="125" mass="14378">MCMSHKEPDTMYYTDIKGKKHPDPYVSVTTIYYLNEDTTRIFFADPWLQNELTTPEGGQFIAESMATSGSTLFLIQRRRNEFGKEINKMYTRFADFDSIGSNPALASTYNPNNNVPLVRYLPSED</sequence>
<keyword evidence="4" id="KW-1185">Reference proteome</keyword>
<name>A0A813S268_9BILA</name>
<gene>
    <name evidence="1" type="ORF">BJG266_LOCUS4629</name>
    <name evidence="3" type="ORF">QVE165_LOCUS17002</name>
    <name evidence="2" type="ORF">QVE165_LOCUS5450</name>
</gene>
<evidence type="ECO:0000313" key="3">
    <source>
        <dbReference type="EMBL" id="CAF1039669.1"/>
    </source>
</evidence>
<evidence type="ECO:0000313" key="4">
    <source>
        <dbReference type="Proteomes" id="UP000663832"/>
    </source>
</evidence>
<dbReference type="Proteomes" id="UP000663877">
    <property type="component" value="Unassembled WGS sequence"/>
</dbReference>
<organism evidence="1 5">
    <name type="scientific">Adineta steineri</name>
    <dbReference type="NCBI Taxonomy" id="433720"/>
    <lineage>
        <taxon>Eukaryota</taxon>
        <taxon>Metazoa</taxon>
        <taxon>Spiralia</taxon>
        <taxon>Gnathifera</taxon>
        <taxon>Rotifera</taxon>
        <taxon>Eurotatoria</taxon>
        <taxon>Bdelloidea</taxon>
        <taxon>Adinetida</taxon>
        <taxon>Adinetidae</taxon>
        <taxon>Adineta</taxon>
    </lineage>
</organism>
<dbReference type="EMBL" id="CAJNOI010000011">
    <property type="protein sequence ID" value="CAF0790164.1"/>
    <property type="molecule type" value="Genomic_DNA"/>
</dbReference>
<dbReference type="AlphaFoldDB" id="A0A813S268"/>
<accession>A0A813S268</accession>
<evidence type="ECO:0000313" key="1">
    <source>
        <dbReference type="EMBL" id="CAF0790164.1"/>
    </source>
</evidence>